<keyword evidence="4" id="KW-1003">Cell membrane</keyword>
<evidence type="ECO:0000256" key="4">
    <source>
        <dbReference type="ARBA" id="ARBA00022475"/>
    </source>
</evidence>
<keyword evidence="5 8" id="KW-0812">Transmembrane</keyword>
<name>A0A6J6F547_9ZZZZ</name>
<dbReference type="InterPro" id="IPR035906">
    <property type="entry name" value="MetI-like_sf"/>
</dbReference>
<evidence type="ECO:0000256" key="6">
    <source>
        <dbReference type="ARBA" id="ARBA00022989"/>
    </source>
</evidence>
<evidence type="ECO:0000256" key="5">
    <source>
        <dbReference type="ARBA" id="ARBA00022692"/>
    </source>
</evidence>
<feature type="transmembrane region" description="Helical" evidence="8">
    <location>
        <begin position="69"/>
        <end position="96"/>
    </location>
</feature>
<organism evidence="10">
    <name type="scientific">freshwater metagenome</name>
    <dbReference type="NCBI Taxonomy" id="449393"/>
    <lineage>
        <taxon>unclassified sequences</taxon>
        <taxon>metagenomes</taxon>
        <taxon>ecological metagenomes</taxon>
    </lineage>
</organism>
<feature type="domain" description="ABC transmembrane type-1" evidence="9">
    <location>
        <begin position="70"/>
        <end position="260"/>
    </location>
</feature>
<protein>
    <submittedName>
        <fullName evidence="10">Unannotated protein</fullName>
    </submittedName>
</protein>
<keyword evidence="6 8" id="KW-1133">Transmembrane helix</keyword>
<feature type="transmembrane region" description="Helical" evidence="8">
    <location>
        <begin position="15"/>
        <end position="38"/>
    </location>
</feature>
<sequence length="274" mass="30460">MNPPNWLRAIGRVSLWVWAVFGLLFLFTPILVTVIFSFNEPSGKYNYVWDKFSLSGWTDPFKYPELTDALIFSLKIAVVVTAIATVLGTLMGLAMVKYKFRAKGTIGAILILPLTMPEIVLGFSLLTLFVSINWSRGFITIVIAQVMFSVSYVATTVRARIRGFDWRLEEASLDLGASAFRTFYKVTLPLIAPGVVAAAMLTFALSLDDFIITYLNSGLDNTFPIQIWNMKRSKIPVQINVFSTALLIISIVLAALLVIFNNRRAQKLAGLSDS</sequence>
<dbReference type="PANTHER" id="PTHR43848:SF2">
    <property type="entry name" value="PUTRESCINE TRANSPORT SYSTEM PERMEASE PROTEIN POTI"/>
    <property type="match status" value="1"/>
</dbReference>
<evidence type="ECO:0000313" key="10">
    <source>
        <dbReference type="EMBL" id="CAB4582044.1"/>
    </source>
</evidence>
<evidence type="ECO:0000256" key="8">
    <source>
        <dbReference type="SAM" id="Phobius"/>
    </source>
</evidence>
<feature type="transmembrane region" description="Helical" evidence="8">
    <location>
        <begin position="235"/>
        <end position="260"/>
    </location>
</feature>
<proteinExistence type="inferred from homology"/>
<feature type="transmembrane region" description="Helical" evidence="8">
    <location>
        <begin position="108"/>
        <end position="132"/>
    </location>
</feature>
<gene>
    <name evidence="10" type="ORF">UFOPK1711_01268</name>
</gene>
<evidence type="ECO:0000256" key="2">
    <source>
        <dbReference type="ARBA" id="ARBA00007069"/>
    </source>
</evidence>
<keyword evidence="3" id="KW-0813">Transport</keyword>
<dbReference type="EMBL" id="CAEZTR010000080">
    <property type="protein sequence ID" value="CAB4582044.1"/>
    <property type="molecule type" value="Genomic_DNA"/>
</dbReference>
<evidence type="ECO:0000259" key="9">
    <source>
        <dbReference type="PROSITE" id="PS50928"/>
    </source>
</evidence>
<accession>A0A6J6F547</accession>
<dbReference type="PROSITE" id="PS50928">
    <property type="entry name" value="ABC_TM1"/>
    <property type="match status" value="1"/>
</dbReference>
<comment type="subcellular location">
    <subcellularLocation>
        <location evidence="1">Cell membrane</location>
        <topology evidence="1">Multi-pass membrane protein</topology>
    </subcellularLocation>
</comment>
<dbReference type="PANTHER" id="PTHR43848">
    <property type="entry name" value="PUTRESCINE TRANSPORT SYSTEM PERMEASE PROTEIN POTI"/>
    <property type="match status" value="1"/>
</dbReference>
<evidence type="ECO:0000256" key="7">
    <source>
        <dbReference type="ARBA" id="ARBA00023136"/>
    </source>
</evidence>
<dbReference type="GO" id="GO:0055085">
    <property type="term" value="P:transmembrane transport"/>
    <property type="evidence" value="ECO:0007669"/>
    <property type="project" value="InterPro"/>
</dbReference>
<evidence type="ECO:0000256" key="3">
    <source>
        <dbReference type="ARBA" id="ARBA00022448"/>
    </source>
</evidence>
<dbReference type="AlphaFoldDB" id="A0A6J6F547"/>
<dbReference type="InterPro" id="IPR000515">
    <property type="entry name" value="MetI-like"/>
</dbReference>
<evidence type="ECO:0000256" key="1">
    <source>
        <dbReference type="ARBA" id="ARBA00004651"/>
    </source>
</evidence>
<dbReference type="CDD" id="cd06261">
    <property type="entry name" value="TM_PBP2"/>
    <property type="match status" value="1"/>
</dbReference>
<dbReference type="GO" id="GO:0005886">
    <property type="term" value="C:plasma membrane"/>
    <property type="evidence" value="ECO:0007669"/>
    <property type="project" value="UniProtKB-SubCell"/>
</dbReference>
<feature type="transmembrane region" description="Helical" evidence="8">
    <location>
        <begin position="190"/>
        <end position="215"/>
    </location>
</feature>
<dbReference type="Pfam" id="PF00528">
    <property type="entry name" value="BPD_transp_1"/>
    <property type="match status" value="1"/>
</dbReference>
<comment type="similarity">
    <text evidence="2">Belongs to the binding-protein-dependent transport system permease family. CysTW subfamily.</text>
</comment>
<reference evidence="10" key="1">
    <citation type="submission" date="2020-05" db="EMBL/GenBank/DDBJ databases">
        <authorList>
            <person name="Chiriac C."/>
            <person name="Salcher M."/>
            <person name="Ghai R."/>
            <person name="Kavagutti S V."/>
        </authorList>
    </citation>
    <scope>NUCLEOTIDE SEQUENCE</scope>
</reference>
<dbReference type="SUPFAM" id="SSF161098">
    <property type="entry name" value="MetI-like"/>
    <property type="match status" value="1"/>
</dbReference>
<dbReference type="InterPro" id="IPR051789">
    <property type="entry name" value="Bact_Polyamine_Transport"/>
</dbReference>
<dbReference type="Gene3D" id="1.10.3720.10">
    <property type="entry name" value="MetI-like"/>
    <property type="match status" value="1"/>
</dbReference>
<keyword evidence="7 8" id="KW-0472">Membrane</keyword>
<feature type="transmembrane region" description="Helical" evidence="8">
    <location>
        <begin position="138"/>
        <end position="157"/>
    </location>
</feature>